<organism evidence="1 2">
    <name type="scientific">Hymenobacter guriensis</name>
    <dbReference type="NCBI Taxonomy" id="2793065"/>
    <lineage>
        <taxon>Bacteria</taxon>
        <taxon>Pseudomonadati</taxon>
        <taxon>Bacteroidota</taxon>
        <taxon>Cytophagia</taxon>
        <taxon>Cytophagales</taxon>
        <taxon>Hymenobacteraceae</taxon>
        <taxon>Hymenobacter</taxon>
    </lineage>
</organism>
<dbReference type="Proteomes" id="UP000601099">
    <property type="component" value="Unassembled WGS sequence"/>
</dbReference>
<keyword evidence="2" id="KW-1185">Reference proteome</keyword>
<protein>
    <submittedName>
        <fullName evidence="1">Uncharacterized protein</fullName>
    </submittedName>
</protein>
<evidence type="ECO:0000313" key="1">
    <source>
        <dbReference type="EMBL" id="MBG8552102.1"/>
    </source>
</evidence>
<accession>A0ABS0KW83</accession>
<comment type="caution">
    <text evidence="1">The sequence shown here is derived from an EMBL/GenBank/DDBJ whole genome shotgun (WGS) entry which is preliminary data.</text>
</comment>
<sequence>MADKDYSKADLLAHYRVHQPQLTALRAYYDSLVPHNQHIEIEFEQDSVSRLGFGTPGMNYLHYHAGADKRVTLDSVVQAYGWTPAQVRKLAEKLKQAGCISIRNGEPAQIGFQRSGMSRYSYHVFSQPLSDSLRKEYQGVWLYRFVHDKVALEKGGGAT</sequence>
<gene>
    <name evidence="1" type="ORF">I5L79_01010</name>
</gene>
<dbReference type="EMBL" id="JADWYK010000001">
    <property type="protein sequence ID" value="MBG8552102.1"/>
    <property type="molecule type" value="Genomic_DNA"/>
</dbReference>
<evidence type="ECO:0000313" key="2">
    <source>
        <dbReference type="Proteomes" id="UP000601099"/>
    </source>
</evidence>
<name>A0ABS0KW83_9BACT</name>
<proteinExistence type="predicted"/>
<dbReference type="RefSeq" id="WP_196953154.1">
    <property type="nucleotide sequence ID" value="NZ_JADWYK010000001.1"/>
</dbReference>
<reference evidence="1 2" key="1">
    <citation type="submission" date="2020-11" db="EMBL/GenBank/DDBJ databases">
        <title>Hymenobacter sp.</title>
        <authorList>
            <person name="Kim M.K."/>
        </authorList>
    </citation>
    <scope>NUCLEOTIDE SEQUENCE [LARGE SCALE GENOMIC DNA]</scope>
    <source>
        <strain evidence="1 2">BT594</strain>
    </source>
</reference>